<comment type="cofactor">
    <cofactor evidence="1">
        <name>Mg(2+)</name>
        <dbReference type="ChEBI" id="CHEBI:18420"/>
    </cofactor>
</comment>
<dbReference type="InterPro" id="IPR011006">
    <property type="entry name" value="CheY-like_superfamily"/>
</dbReference>
<feature type="modified residue" description="4-aspartylphosphate" evidence="2">
    <location>
        <position position="59"/>
    </location>
</feature>
<feature type="domain" description="EAL" evidence="4">
    <location>
        <begin position="309"/>
        <end position="565"/>
    </location>
</feature>
<dbReference type="SMART" id="SM00448">
    <property type="entry name" value="REC"/>
    <property type="match status" value="1"/>
</dbReference>
<dbReference type="Pfam" id="PF00563">
    <property type="entry name" value="EAL"/>
    <property type="match status" value="1"/>
</dbReference>
<dbReference type="EMBL" id="JACHWY010000003">
    <property type="protein sequence ID" value="MBB3048703.1"/>
    <property type="molecule type" value="Genomic_DNA"/>
</dbReference>
<dbReference type="InterPro" id="IPR035919">
    <property type="entry name" value="EAL_sf"/>
</dbReference>
<dbReference type="GO" id="GO:0000160">
    <property type="term" value="P:phosphorelay signal transduction system"/>
    <property type="evidence" value="ECO:0007669"/>
    <property type="project" value="InterPro"/>
</dbReference>
<name>A0A7W4W807_9GAMM</name>
<evidence type="ECO:0000313" key="7">
    <source>
        <dbReference type="Proteomes" id="UP000537130"/>
    </source>
</evidence>
<accession>A0A7W4W807</accession>
<dbReference type="SUPFAM" id="SSF141868">
    <property type="entry name" value="EAL domain-like"/>
    <property type="match status" value="1"/>
</dbReference>
<sequence>MDALEALNILVIEDDPIDLSIIKTRLKHIYGDRARIQVASNYLDASSRLRDPFDVCLMDYQLDFMTAFELLKRLSPEDLPGPVILITGEDPVEIESEGVNYGVFEFLNKSEITESLLRRAITYCRARHQDLRRIAAMAHHDQLTNLLNRHTFFERFQRLLDDKFVDADQTYLLYLDADNFKAINDTYGHNVGDQVLVFISDALKQNLRNTDIVARLGGDEFVAVVQGVNRESLPRLAEKLMNALREPLKIGESIIRVSVSCGIVRFSQGGNCQEDLMIMADQAMYRAKGRGRDNYLIFDESMNMAGRLKAQTVQQLRSALQNDEFFLVFEPQLNIAEQKMVGAEALIRWQHPLNGVVSPSEFLPVAESSGLIVPIGRWVVSRALKTYHQWLTTKAIPENFRIAVNVSPKQLLTKDFVDLVVEELYKLDLKGECLQVEISEHAMLTESEFVNEELIRLSKLGVTIAIDDFGTGYSSITKLSEMNIDCLKLDMKYVSRVCDDKHSRCLVESFVFLAKQFNYSTIAEGVETPEQEQVLKDIGCDMAQGWLYRDVDLLAEQFVGKINGQLG</sequence>
<evidence type="ECO:0000256" key="1">
    <source>
        <dbReference type="ARBA" id="ARBA00001946"/>
    </source>
</evidence>
<evidence type="ECO:0000256" key="2">
    <source>
        <dbReference type="PROSITE-ProRule" id="PRU00169"/>
    </source>
</evidence>
<dbReference type="SMART" id="SM00052">
    <property type="entry name" value="EAL"/>
    <property type="match status" value="1"/>
</dbReference>
<dbReference type="SUPFAM" id="SSF55073">
    <property type="entry name" value="Nucleotide cyclase"/>
    <property type="match status" value="1"/>
</dbReference>
<gene>
    <name evidence="6" type="ORF">FHR99_002977</name>
</gene>
<dbReference type="PANTHER" id="PTHR44757">
    <property type="entry name" value="DIGUANYLATE CYCLASE DGCP"/>
    <property type="match status" value="1"/>
</dbReference>
<dbReference type="PROSITE" id="PS50883">
    <property type="entry name" value="EAL"/>
    <property type="match status" value="1"/>
</dbReference>
<dbReference type="FunFam" id="3.30.70.270:FF:000001">
    <property type="entry name" value="Diguanylate cyclase domain protein"/>
    <property type="match status" value="1"/>
</dbReference>
<dbReference type="InterPro" id="IPR043128">
    <property type="entry name" value="Rev_trsase/Diguanyl_cyclase"/>
</dbReference>
<proteinExistence type="predicted"/>
<evidence type="ECO:0000259" key="3">
    <source>
        <dbReference type="PROSITE" id="PS50110"/>
    </source>
</evidence>
<dbReference type="SMART" id="SM00267">
    <property type="entry name" value="GGDEF"/>
    <property type="match status" value="1"/>
</dbReference>
<evidence type="ECO:0000313" key="6">
    <source>
        <dbReference type="EMBL" id="MBB3048703.1"/>
    </source>
</evidence>
<comment type="caution">
    <text evidence="6">The sequence shown here is derived from an EMBL/GenBank/DDBJ whole genome shotgun (WGS) entry which is preliminary data.</text>
</comment>
<dbReference type="Proteomes" id="UP000537130">
    <property type="component" value="Unassembled WGS sequence"/>
</dbReference>
<dbReference type="NCBIfam" id="TIGR00254">
    <property type="entry name" value="GGDEF"/>
    <property type="match status" value="1"/>
</dbReference>
<dbReference type="Gene3D" id="3.40.50.2300">
    <property type="match status" value="1"/>
</dbReference>
<dbReference type="GO" id="GO:0003824">
    <property type="term" value="F:catalytic activity"/>
    <property type="evidence" value="ECO:0007669"/>
    <property type="project" value="UniProtKB-ARBA"/>
</dbReference>
<dbReference type="InterPro" id="IPR029787">
    <property type="entry name" value="Nucleotide_cyclase"/>
</dbReference>
<dbReference type="Gene3D" id="3.30.70.270">
    <property type="match status" value="1"/>
</dbReference>
<dbReference type="PROSITE" id="PS50887">
    <property type="entry name" value="GGDEF"/>
    <property type="match status" value="1"/>
</dbReference>
<dbReference type="CDD" id="cd00156">
    <property type="entry name" value="REC"/>
    <property type="match status" value="1"/>
</dbReference>
<protein>
    <submittedName>
        <fullName evidence="6">Diguanylate cyclase (GGDEF)-like protein</fullName>
    </submittedName>
</protein>
<dbReference type="PROSITE" id="PS50110">
    <property type="entry name" value="RESPONSE_REGULATORY"/>
    <property type="match status" value="1"/>
</dbReference>
<feature type="domain" description="GGDEF" evidence="5">
    <location>
        <begin position="168"/>
        <end position="300"/>
    </location>
</feature>
<dbReference type="Pfam" id="PF00072">
    <property type="entry name" value="Response_reg"/>
    <property type="match status" value="1"/>
</dbReference>
<dbReference type="PANTHER" id="PTHR44757:SF2">
    <property type="entry name" value="BIOFILM ARCHITECTURE MAINTENANCE PROTEIN MBAA"/>
    <property type="match status" value="1"/>
</dbReference>
<evidence type="ECO:0000259" key="5">
    <source>
        <dbReference type="PROSITE" id="PS50887"/>
    </source>
</evidence>
<dbReference type="InterPro" id="IPR000160">
    <property type="entry name" value="GGDEF_dom"/>
</dbReference>
<keyword evidence="7" id="KW-1185">Reference proteome</keyword>
<feature type="domain" description="Response regulatory" evidence="3">
    <location>
        <begin position="8"/>
        <end position="124"/>
    </location>
</feature>
<keyword evidence="2" id="KW-0597">Phosphoprotein</keyword>
<dbReference type="InterPro" id="IPR001789">
    <property type="entry name" value="Sig_transdc_resp-reg_receiver"/>
</dbReference>
<evidence type="ECO:0000259" key="4">
    <source>
        <dbReference type="PROSITE" id="PS50883"/>
    </source>
</evidence>
<organism evidence="6 7">
    <name type="scientific">Litorivivens lipolytica</name>
    <dbReference type="NCBI Taxonomy" id="1524264"/>
    <lineage>
        <taxon>Bacteria</taxon>
        <taxon>Pseudomonadati</taxon>
        <taxon>Pseudomonadota</taxon>
        <taxon>Gammaproteobacteria</taxon>
        <taxon>Litorivivens</taxon>
    </lineage>
</organism>
<dbReference type="RefSeq" id="WP_183411472.1">
    <property type="nucleotide sequence ID" value="NZ_JACHWY010000003.1"/>
</dbReference>
<dbReference type="InterPro" id="IPR052155">
    <property type="entry name" value="Biofilm_reg_signaling"/>
</dbReference>
<dbReference type="Gene3D" id="3.20.20.450">
    <property type="entry name" value="EAL domain"/>
    <property type="match status" value="1"/>
</dbReference>
<reference evidence="6 7" key="1">
    <citation type="submission" date="2020-08" db="EMBL/GenBank/DDBJ databases">
        <title>Genomic Encyclopedia of Type Strains, Phase III (KMG-III): the genomes of soil and plant-associated and newly described type strains.</title>
        <authorList>
            <person name="Whitman W."/>
        </authorList>
    </citation>
    <scope>NUCLEOTIDE SEQUENCE [LARGE SCALE GENOMIC DNA]</scope>
    <source>
        <strain evidence="6 7">CECT 8654</strain>
    </source>
</reference>
<dbReference type="AlphaFoldDB" id="A0A7W4W807"/>
<dbReference type="Pfam" id="PF00990">
    <property type="entry name" value="GGDEF"/>
    <property type="match status" value="1"/>
</dbReference>
<dbReference type="InterPro" id="IPR001633">
    <property type="entry name" value="EAL_dom"/>
</dbReference>
<dbReference type="SUPFAM" id="SSF52172">
    <property type="entry name" value="CheY-like"/>
    <property type="match status" value="1"/>
</dbReference>
<dbReference type="CDD" id="cd01948">
    <property type="entry name" value="EAL"/>
    <property type="match status" value="1"/>
</dbReference>
<dbReference type="CDD" id="cd01949">
    <property type="entry name" value="GGDEF"/>
    <property type="match status" value="1"/>
</dbReference>